<feature type="coiled-coil region" evidence="1">
    <location>
        <begin position="231"/>
        <end position="258"/>
    </location>
</feature>
<sequence length="472" mass="54110">MSKISNSLNSFEQLKEAVNTLDIKSIPENETQEFARNKEALIYIESYVNLLDENLLPNSFFGEFQNCFVNWNRSTRHLTTIVDNALIILAKYSTIYIPKDQAESTIMGMIAGYNDAIKTSLDDLKLDEIKNKIADVENSIQKFSIANDEFAQKYGEICGYCNEIENFRTHLVVRQENKDISIQQEIENARNKITQDMEATKEKIIENSQKLEEIGKFHIRIFGELNDNVRSGGLEQKLDNMFENLDEYENTMKQRFDEYDKIIKDLNEKATNASLSSSYKQQGDAIRKTVRRWDIGFILSIIAIAAVAAWTFIGVNEILNKDISAVITEISQIKGGVNKTYNVSIIPSDKIYIMIFGFFSKITMALPFIWLAIFCSNRRKEAMRLEQEYAHKVAVASSYASYKEQISNLNETNPELLKELMASTINIISKNPSDFLDKSKSSDKLIDCDGIITKMKQLPEWLIDLIKQKNKN</sequence>
<keyword evidence="4" id="KW-1185">Reference proteome</keyword>
<gene>
    <name evidence="3" type="ORF">CAMGR0001_2277</name>
</gene>
<keyword evidence="2" id="KW-0472">Membrane</keyword>
<accession>C8PH89</accession>
<organism evidence="3 4">
    <name type="scientific">Campylobacter gracilis RM3268</name>
    <dbReference type="NCBI Taxonomy" id="553220"/>
    <lineage>
        <taxon>Bacteria</taxon>
        <taxon>Pseudomonadati</taxon>
        <taxon>Campylobacterota</taxon>
        <taxon>Epsilonproteobacteria</taxon>
        <taxon>Campylobacterales</taxon>
        <taxon>Campylobacteraceae</taxon>
        <taxon>Campylobacter</taxon>
    </lineage>
</organism>
<proteinExistence type="predicted"/>
<comment type="caution">
    <text evidence="3">The sequence shown here is derived from an EMBL/GenBank/DDBJ whole genome shotgun (WGS) entry which is preliminary data.</text>
</comment>
<dbReference type="RefSeq" id="WP_005870952.1">
    <property type="nucleotide sequence ID" value="NZ_ACYG01000022.1"/>
</dbReference>
<dbReference type="STRING" id="824.CGRAC_2050"/>
<evidence type="ECO:0000313" key="3">
    <source>
        <dbReference type="EMBL" id="EEV17910.1"/>
    </source>
</evidence>
<feature type="transmembrane region" description="Helical" evidence="2">
    <location>
        <begin position="295"/>
        <end position="313"/>
    </location>
</feature>
<feature type="transmembrane region" description="Helical" evidence="2">
    <location>
        <begin position="351"/>
        <end position="374"/>
    </location>
</feature>
<dbReference type="eggNOG" id="ENOG5033GDI">
    <property type="taxonomic scope" value="Bacteria"/>
</dbReference>
<dbReference type="OrthoDB" id="5365225at2"/>
<keyword evidence="2" id="KW-0812">Transmembrane</keyword>
<dbReference type="AlphaFoldDB" id="C8PH89"/>
<evidence type="ECO:0000313" key="4">
    <source>
        <dbReference type="Proteomes" id="UP000005709"/>
    </source>
</evidence>
<protein>
    <submittedName>
        <fullName evidence="3">Uncharacterized protein</fullName>
    </submittedName>
</protein>
<dbReference type="Proteomes" id="UP000005709">
    <property type="component" value="Unassembled WGS sequence"/>
</dbReference>
<evidence type="ECO:0000256" key="1">
    <source>
        <dbReference type="SAM" id="Coils"/>
    </source>
</evidence>
<reference evidence="3 4" key="1">
    <citation type="submission" date="2009-07" db="EMBL/GenBank/DDBJ databases">
        <authorList>
            <person name="Madupu R."/>
            <person name="Sebastian Y."/>
            <person name="Durkin A.S."/>
            <person name="Torralba M."/>
            <person name="Methe B."/>
            <person name="Sutton G.G."/>
            <person name="Strausberg R.L."/>
            <person name="Nelson K.E."/>
        </authorList>
    </citation>
    <scope>NUCLEOTIDE SEQUENCE [LARGE SCALE GENOMIC DNA]</scope>
    <source>
        <strain evidence="3 4">RM3268</strain>
    </source>
</reference>
<dbReference type="EMBL" id="ACYG01000022">
    <property type="protein sequence ID" value="EEV17910.1"/>
    <property type="molecule type" value="Genomic_DNA"/>
</dbReference>
<keyword evidence="2" id="KW-1133">Transmembrane helix</keyword>
<evidence type="ECO:0000256" key="2">
    <source>
        <dbReference type="SAM" id="Phobius"/>
    </source>
</evidence>
<name>C8PH89_9BACT</name>
<keyword evidence="1" id="KW-0175">Coiled coil</keyword>